<dbReference type="Pfam" id="PF23222">
    <property type="entry name" value="RRM_PARP14_1"/>
    <property type="match status" value="1"/>
</dbReference>
<dbReference type="PANTHER" id="PTHR12622">
    <property type="entry name" value="DELTEX-RELATED"/>
    <property type="match status" value="1"/>
</dbReference>
<dbReference type="Pfam" id="PF13923">
    <property type="entry name" value="zf-C3HC4_2"/>
    <property type="match status" value="1"/>
</dbReference>
<evidence type="ECO:0000256" key="4">
    <source>
        <dbReference type="ARBA" id="ARBA00022679"/>
    </source>
</evidence>
<dbReference type="InterPro" id="IPR001841">
    <property type="entry name" value="Znf_RING"/>
</dbReference>
<evidence type="ECO:0000256" key="3">
    <source>
        <dbReference type="ARBA" id="ARBA00009413"/>
    </source>
</evidence>
<dbReference type="FunCoup" id="A0A7N4NK33">
    <property type="interactions" value="1153"/>
</dbReference>
<keyword evidence="5 9" id="KW-0479">Metal-binding</keyword>
<dbReference type="Gene3D" id="3.30.70.330">
    <property type="match status" value="1"/>
</dbReference>
<gene>
    <name evidence="11" type="primary">DTX3L</name>
</gene>
<dbReference type="PROSITE" id="PS50089">
    <property type="entry name" value="ZF_RING_2"/>
    <property type="match status" value="1"/>
</dbReference>
<evidence type="ECO:0000313" key="12">
    <source>
        <dbReference type="Proteomes" id="UP000007648"/>
    </source>
</evidence>
<dbReference type="KEGG" id="shr:100927757"/>
<comment type="pathway">
    <text evidence="2 9">Protein modification; protein ubiquitination.</text>
</comment>
<feature type="domain" description="RING-type" evidence="10">
    <location>
        <begin position="575"/>
        <end position="614"/>
    </location>
</feature>
<dbReference type="Gene3D" id="3.30.40.10">
    <property type="entry name" value="Zinc/RING finger domain, C3HC4 (zinc finger)"/>
    <property type="match status" value="1"/>
</dbReference>
<comment type="similarity">
    <text evidence="3 9">Belongs to the Deltex family.</text>
</comment>
<proteinExistence type="inferred from homology"/>
<evidence type="ECO:0000256" key="5">
    <source>
        <dbReference type="ARBA" id="ARBA00022723"/>
    </source>
</evidence>
<comment type="catalytic activity">
    <reaction evidence="1 9">
        <text>S-ubiquitinyl-[E2 ubiquitin-conjugating enzyme]-L-cysteine + [acceptor protein]-L-lysine = [E2 ubiquitin-conjugating enzyme]-L-cysteine + N(6)-ubiquitinyl-[acceptor protein]-L-lysine.</text>
        <dbReference type="EC" id="2.3.2.27"/>
    </reaction>
</comment>
<dbReference type="InParanoid" id="A0A7N4NK33"/>
<dbReference type="InterPro" id="IPR039396">
    <property type="entry name" value="Deltex_C"/>
</dbReference>
<evidence type="ECO:0000259" key="10">
    <source>
        <dbReference type="PROSITE" id="PS50089"/>
    </source>
</evidence>
<dbReference type="InterPro" id="IPR017907">
    <property type="entry name" value="Znf_RING_CS"/>
</dbReference>
<dbReference type="InterPro" id="IPR057051">
    <property type="entry name" value="PARP14_RPM_1"/>
</dbReference>
<comment type="subcellular location">
    <subcellularLocation>
        <location evidence="9">Cytoplasm</location>
    </subcellularLocation>
</comment>
<dbReference type="UniPathway" id="UPA00143"/>
<dbReference type="Ensembl" id="ENSSHAT00000053020.1">
    <property type="protein sequence ID" value="ENSSHAP00000024623.1"/>
    <property type="gene ID" value="ENSSHAG00000000087.2"/>
</dbReference>
<reference evidence="11" key="2">
    <citation type="submission" date="2025-08" db="UniProtKB">
        <authorList>
            <consortium name="Ensembl"/>
        </authorList>
    </citation>
    <scope>IDENTIFICATION</scope>
</reference>
<organism evidence="11 12">
    <name type="scientific">Sarcophilus harrisii</name>
    <name type="common">Tasmanian devil</name>
    <name type="synonym">Sarcophilus laniarius</name>
    <dbReference type="NCBI Taxonomy" id="9305"/>
    <lineage>
        <taxon>Eukaryota</taxon>
        <taxon>Metazoa</taxon>
        <taxon>Chordata</taxon>
        <taxon>Craniata</taxon>
        <taxon>Vertebrata</taxon>
        <taxon>Euteleostomi</taxon>
        <taxon>Mammalia</taxon>
        <taxon>Metatheria</taxon>
        <taxon>Dasyuromorphia</taxon>
        <taxon>Dasyuridae</taxon>
        <taxon>Sarcophilus</taxon>
    </lineage>
</organism>
<dbReference type="AlphaFoldDB" id="A0A7N4NK33"/>
<dbReference type="InterPro" id="IPR048409">
    <property type="entry name" value="DTX3L_KH-like"/>
</dbReference>
<dbReference type="CDD" id="cd09633">
    <property type="entry name" value="Deltex_C"/>
    <property type="match status" value="1"/>
</dbReference>
<sequence>MATDSAVHSPQYRVLVRVPENCSGLEKKLQKYFQSPRKSGGGECTVKVGPTEGTYWVEFLEKQAKERVIAKGDHTVEISPTSHMKIFLETNENSGEKNTLEITSQLSSQTQLIPKKFLDEKLPNEEGAFSSPDSFIEKFQIFCHVEAQLNFNLSKEQREKIINLCPNLKIEQDHDGTEKLSGNFQDIEKIYQFLSKGILGNDQKDFPHSASERKIEKMKPNDWDSPILHSDSKHRMEESNYISVPSHLYEYFKHVFAATLDRIEKEHKVHIRSTLTYPTGNVYLDFETSKSGDRIAAQEAFTTAFQKEIQNVTCQSVYFTDNMLALEVQSRLTNMFKNLYVKADGTTLILQGNTRDISEAKLFIEGNFSHKQPVEIMVSHNLMENGIEVDTADLRLLCQEITEIEKKFDITMELMNNPQNGKTLIVFKPKDKGLDLSAHAYEYFIDFFQMISTQIVKEVVILKPLDKERKYSSEKTFFKDFEKKHPHVNLEWNEQELTLTGLPRYLAEAMKYIKKYFSTEGPAQQRPALSPGRNWNKDSKSIWDKIGGDFKAILPSKGLPSCEDLEKKEKEKENCAICLEIIHHKEILPKCKHEFCSSCIREAMKHKPVCPICQTSYGIVKGNQPHGTMNVSYRSSSLPGYDSYGTIEICYAMKGGIQTTDHPHPGRSYQGTHRMAYLPDNEEGRQVLKLLQKAFEQKLIFTIGQSRTLGTNDVITWNDIHHKTQLFGGPEK</sequence>
<dbReference type="Pfam" id="PF21717">
    <property type="entry name" value="DTX3L_a-b"/>
    <property type="match status" value="1"/>
</dbReference>
<name>A0A7N4NK33_SARHA</name>
<evidence type="ECO:0000256" key="7">
    <source>
        <dbReference type="ARBA" id="ARBA00022833"/>
    </source>
</evidence>
<dbReference type="InterPro" id="IPR039399">
    <property type="entry name" value="Deltex_C_sf"/>
</dbReference>
<reference evidence="11" key="3">
    <citation type="submission" date="2025-09" db="UniProtKB">
        <authorList>
            <consortium name="Ensembl"/>
        </authorList>
    </citation>
    <scope>IDENTIFICATION</scope>
</reference>
<dbReference type="GO" id="GO:0061630">
    <property type="term" value="F:ubiquitin protein ligase activity"/>
    <property type="evidence" value="ECO:0007669"/>
    <property type="project" value="UniProtKB-UniRule"/>
</dbReference>
<accession>A0A7N4NK33</accession>
<dbReference type="PROSITE" id="PS00518">
    <property type="entry name" value="ZF_RING_1"/>
    <property type="match status" value="1"/>
</dbReference>
<evidence type="ECO:0000313" key="11">
    <source>
        <dbReference type="Ensembl" id="ENSSHAP00000024623.1"/>
    </source>
</evidence>
<keyword evidence="6 8" id="KW-0863">Zinc-finger</keyword>
<dbReference type="InterPro" id="IPR048418">
    <property type="entry name" value="DTX3L_a/b_dom"/>
</dbReference>
<keyword evidence="12" id="KW-1185">Reference proteome</keyword>
<keyword evidence="7 9" id="KW-0862">Zinc</keyword>
<protein>
    <recommendedName>
        <fullName evidence="9">E3 ubiquitin-protein ligase</fullName>
        <ecNumber evidence="9">2.3.2.27</ecNumber>
    </recommendedName>
</protein>
<dbReference type="Proteomes" id="UP000007648">
    <property type="component" value="Unassembled WGS sequence"/>
</dbReference>
<dbReference type="GO" id="GO:0005737">
    <property type="term" value="C:cytoplasm"/>
    <property type="evidence" value="ECO:0007669"/>
    <property type="project" value="UniProtKB-SubCell"/>
</dbReference>
<dbReference type="SMART" id="SM00184">
    <property type="entry name" value="RING"/>
    <property type="match status" value="1"/>
</dbReference>
<dbReference type="GO" id="GO:0016567">
    <property type="term" value="P:protein ubiquitination"/>
    <property type="evidence" value="ECO:0007669"/>
    <property type="project" value="UniProtKB-UniRule"/>
</dbReference>
<dbReference type="GeneTree" id="ENSGT00940000154578"/>
<evidence type="ECO:0000256" key="2">
    <source>
        <dbReference type="ARBA" id="ARBA00004906"/>
    </source>
</evidence>
<dbReference type="RefSeq" id="XP_031815595.1">
    <property type="nucleotide sequence ID" value="XM_031959735.1"/>
</dbReference>
<dbReference type="GeneID" id="100927757"/>
<dbReference type="GO" id="GO:0007219">
    <property type="term" value="P:Notch signaling pathway"/>
    <property type="evidence" value="ECO:0007669"/>
    <property type="project" value="InterPro"/>
</dbReference>
<reference evidence="11 12" key="1">
    <citation type="journal article" date="2011" name="Proc. Natl. Acad. Sci. U.S.A.">
        <title>Genetic diversity and population structure of the endangered marsupial Sarcophilus harrisii (Tasmanian devil).</title>
        <authorList>
            <person name="Miller W."/>
            <person name="Hayes V.M."/>
            <person name="Ratan A."/>
            <person name="Petersen D.C."/>
            <person name="Wittekindt N.E."/>
            <person name="Miller J."/>
            <person name="Walenz B."/>
            <person name="Knight J."/>
            <person name="Qi J."/>
            <person name="Zhao F."/>
            <person name="Wang Q."/>
            <person name="Bedoya-Reina O.C."/>
            <person name="Katiyar N."/>
            <person name="Tomsho L.P."/>
            <person name="Kasson L.M."/>
            <person name="Hardie R.A."/>
            <person name="Woodbridge P."/>
            <person name="Tindall E.A."/>
            <person name="Bertelsen M.F."/>
            <person name="Dixon D."/>
            <person name="Pyecroft S."/>
            <person name="Helgen K.M."/>
            <person name="Lesk A.M."/>
            <person name="Pringle T.H."/>
            <person name="Patterson N."/>
            <person name="Zhang Y."/>
            <person name="Kreiss A."/>
            <person name="Woods G.M."/>
            <person name="Jones M.E."/>
            <person name="Schuster S.C."/>
        </authorList>
    </citation>
    <scope>NUCLEOTIDE SEQUENCE [LARGE SCALE GENOMIC DNA]</scope>
</reference>
<dbReference type="Pfam" id="PF21718">
    <property type="entry name" value="KH_DTX3L"/>
    <property type="match status" value="1"/>
</dbReference>
<evidence type="ECO:0000256" key="9">
    <source>
        <dbReference type="RuleBase" id="RU367105"/>
    </source>
</evidence>
<keyword evidence="4 9" id="KW-0808">Transferase</keyword>
<dbReference type="InterPro" id="IPR039398">
    <property type="entry name" value="Deltex_fam"/>
</dbReference>
<dbReference type="GO" id="GO:0008270">
    <property type="term" value="F:zinc ion binding"/>
    <property type="evidence" value="ECO:0007669"/>
    <property type="project" value="UniProtKB-KW"/>
</dbReference>
<dbReference type="InterPro" id="IPR013083">
    <property type="entry name" value="Znf_RING/FYVE/PHD"/>
</dbReference>
<evidence type="ECO:0000256" key="6">
    <source>
        <dbReference type="ARBA" id="ARBA00022771"/>
    </source>
</evidence>
<dbReference type="Pfam" id="PF18102">
    <property type="entry name" value="DTC"/>
    <property type="match status" value="1"/>
</dbReference>
<dbReference type="InterPro" id="IPR012677">
    <property type="entry name" value="Nucleotide-bd_a/b_plait_sf"/>
</dbReference>
<evidence type="ECO:0000256" key="8">
    <source>
        <dbReference type="PROSITE-ProRule" id="PRU00175"/>
    </source>
</evidence>
<dbReference type="Gene3D" id="3.30.390.130">
    <property type="match status" value="1"/>
</dbReference>
<evidence type="ECO:0000256" key="1">
    <source>
        <dbReference type="ARBA" id="ARBA00000900"/>
    </source>
</evidence>
<dbReference type="EC" id="2.3.2.27" evidence="9"/>
<dbReference type="CTD" id="151636"/>
<dbReference type="SUPFAM" id="SSF57850">
    <property type="entry name" value="RING/U-box"/>
    <property type="match status" value="1"/>
</dbReference>
<keyword evidence="9" id="KW-0963">Cytoplasm</keyword>
<dbReference type="OrthoDB" id="527344at2759"/>